<dbReference type="EMBL" id="BMAW01006826">
    <property type="protein sequence ID" value="GFT00732.1"/>
    <property type="molecule type" value="Genomic_DNA"/>
</dbReference>
<reference evidence="2" key="1">
    <citation type="submission" date="2020-08" db="EMBL/GenBank/DDBJ databases">
        <title>Multicomponent nature underlies the extraordinary mechanical properties of spider dragline silk.</title>
        <authorList>
            <person name="Kono N."/>
            <person name="Nakamura H."/>
            <person name="Mori M."/>
            <person name="Yoshida Y."/>
            <person name="Ohtoshi R."/>
            <person name="Malay A.D."/>
            <person name="Moran D.A.P."/>
            <person name="Tomita M."/>
            <person name="Numata K."/>
            <person name="Arakawa K."/>
        </authorList>
    </citation>
    <scope>NUCLEOTIDE SEQUENCE</scope>
</reference>
<comment type="caution">
    <text evidence="2">The sequence shown here is derived from an EMBL/GenBank/DDBJ whole genome shotgun (WGS) entry which is preliminary data.</text>
</comment>
<feature type="compositionally biased region" description="Low complexity" evidence="1">
    <location>
        <begin position="26"/>
        <end position="38"/>
    </location>
</feature>
<accession>A0A8X6N8D9</accession>
<evidence type="ECO:0000313" key="2">
    <source>
        <dbReference type="EMBL" id="GFT00732.1"/>
    </source>
</evidence>
<name>A0A8X6N8D9_NEPPI</name>
<feature type="region of interest" description="Disordered" evidence="1">
    <location>
        <begin position="26"/>
        <end position="46"/>
    </location>
</feature>
<proteinExistence type="predicted"/>
<evidence type="ECO:0000313" key="3">
    <source>
        <dbReference type="Proteomes" id="UP000887013"/>
    </source>
</evidence>
<evidence type="ECO:0000256" key="1">
    <source>
        <dbReference type="SAM" id="MobiDB-lite"/>
    </source>
</evidence>
<dbReference type="Proteomes" id="UP000887013">
    <property type="component" value="Unassembled WGS sequence"/>
</dbReference>
<protein>
    <submittedName>
        <fullName evidence="2">Uncharacterized protein</fullName>
    </submittedName>
</protein>
<organism evidence="2 3">
    <name type="scientific">Nephila pilipes</name>
    <name type="common">Giant wood spider</name>
    <name type="synonym">Nephila maculata</name>
    <dbReference type="NCBI Taxonomy" id="299642"/>
    <lineage>
        <taxon>Eukaryota</taxon>
        <taxon>Metazoa</taxon>
        <taxon>Ecdysozoa</taxon>
        <taxon>Arthropoda</taxon>
        <taxon>Chelicerata</taxon>
        <taxon>Arachnida</taxon>
        <taxon>Araneae</taxon>
        <taxon>Araneomorphae</taxon>
        <taxon>Entelegynae</taxon>
        <taxon>Araneoidea</taxon>
        <taxon>Nephilidae</taxon>
        <taxon>Nephila</taxon>
    </lineage>
</organism>
<gene>
    <name evidence="2" type="ORF">NPIL_303921</name>
</gene>
<dbReference type="AlphaFoldDB" id="A0A8X6N8D9"/>
<keyword evidence="3" id="KW-1185">Reference proteome</keyword>
<sequence length="91" mass="10298">MLTSLRTYFPQLFYWFPSLRTPASRASTARRTASQRHTLGNQDGSKLTDVIRNRGSRAVIIVPQFYVSIPECLNVHSTKTEKVPFLGENGL</sequence>